<evidence type="ECO:0000256" key="7">
    <source>
        <dbReference type="ARBA" id="ARBA00022982"/>
    </source>
</evidence>
<evidence type="ECO:0000313" key="13">
    <source>
        <dbReference type="EMBL" id="RAP02489.1"/>
    </source>
</evidence>
<sequence>MIENVYDDEVPNVVEIKETIIETPTVKTFIFPWNITDDIHPGQFVMVWDLHNEKPMTISIIDRENNLMGITIRKAGPFTENMYDNMDVGDLIGIRGPYGHGYELDGYKKVLAVGGGSGIASLAPLTSFYDNVELISAASCADELVFNKRFDSDVVVHKCTDDGSCGFKGFSTQLAEELLQTGEYDVIVGCGPEIMSYKLYELSIKYDVDCQLALDRYMKCGLGICGQCCIDDTGLRVCVEGPVFNKNQLRELGEFGKYRRDASGSIVKY</sequence>
<dbReference type="GO" id="GO:0006221">
    <property type="term" value="P:pyrimidine nucleotide biosynthetic process"/>
    <property type="evidence" value="ECO:0007669"/>
    <property type="project" value="InterPro"/>
</dbReference>
<dbReference type="PIRSF" id="PIRSF006816">
    <property type="entry name" value="Cyc3_hyd_g"/>
    <property type="match status" value="1"/>
</dbReference>
<dbReference type="GO" id="GO:0016491">
    <property type="term" value="F:oxidoreductase activity"/>
    <property type="evidence" value="ECO:0007669"/>
    <property type="project" value="InterPro"/>
</dbReference>
<protein>
    <submittedName>
        <fullName evidence="13">Dihydroorotate dehydrogenase electron transfer subunit</fullName>
    </submittedName>
</protein>
<keyword evidence="9 11" id="KW-0411">Iron-sulfur</keyword>
<evidence type="ECO:0000256" key="2">
    <source>
        <dbReference type="ARBA" id="ARBA00022448"/>
    </source>
</evidence>
<keyword evidence="2" id="KW-0813">Transport</keyword>
<dbReference type="RefSeq" id="WP_112149740.1">
    <property type="nucleotide sequence ID" value="NZ_CATZNA010000014.1"/>
</dbReference>
<dbReference type="CDD" id="cd06220">
    <property type="entry name" value="DHOD_e_trans_like2"/>
    <property type="match status" value="1"/>
</dbReference>
<comment type="similarity">
    <text evidence="1">Belongs to the PyrK family.</text>
</comment>
<evidence type="ECO:0000256" key="1">
    <source>
        <dbReference type="ARBA" id="ARBA00006422"/>
    </source>
</evidence>
<keyword evidence="4 11" id="KW-0001">2Fe-2S</keyword>
<dbReference type="InterPro" id="IPR017938">
    <property type="entry name" value="Riboflavin_synthase-like_b-brl"/>
</dbReference>
<evidence type="ECO:0000256" key="8">
    <source>
        <dbReference type="ARBA" id="ARBA00023004"/>
    </source>
</evidence>
<reference evidence="13 14" key="1">
    <citation type="submission" date="2017-05" db="EMBL/GenBank/DDBJ databases">
        <title>Host range expansion of the Methanosphaera genus to humans and monogastric animals involves recent and extensive reduction in genome content.</title>
        <authorList>
            <person name="Hoedt E.C."/>
            <person name="Volmer J.G."/>
            <person name="Parks D.H."/>
            <person name="Rosewarne C.P."/>
            <person name="Denman S.E."/>
            <person name="Mcsweeney C.S."/>
            <person name="O Cuiv P."/>
            <person name="Hugenholtz P."/>
            <person name="Tyson G.W."/>
            <person name="Morrison M."/>
        </authorList>
    </citation>
    <scope>NUCLEOTIDE SEQUENCE [LARGE SCALE GENOMIC DNA]</scope>
    <source>
        <strain evidence="13 14">PA5</strain>
    </source>
</reference>
<dbReference type="InterPro" id="IPR039261">
    <property type="entry name" value="FNR_nucleotide-bd"/>
</dbReference>
<feature type="binding site" evidence="11">
    <location>
        <position position="228"/>
    </location>
    <ligand>
        <name>[2Fe-2S] cluster</name>
        <dbReference type="ChEBI" id="CHEBI:190135"/>
    </ligand>
</feature>
<dbReference type="PANTHER" id="PTHR43513">
    <property type="entry name" value="DIHYDROOROTATE DEHYDROGENASE B (NAD(+)), ELECTRON TRANSFER SUBUNIT"/>
    <property type="match status" value="1"/>
</dbReference>
<name>A0A328Q6U8_9EURY</name>
<dbReference type="InterPro" id="IPR019480">
    <property type="entry name" value="Dihydroorotate_DH_Fe-S-bd"/>
</dbReference>
<dbReference type="InterPro" id="IPR037117">
    <property type="entry name" value="Dihydroorotate_DH_ele_sf"/>
</dbReference>
<evidence type="ECO:0000256" key="3">
    <source>
        <dbReference type="ARBA" id="ARBA00022630"/>
    </source>
</evidence>
<comment type="cofactor">
    <cofactor evidence="11">
        <name>[2Fe-2S] cluster</name>
        <dbReference type="ChEBI" id="CHEBI:190135"/>
    </cofactor>
    <text evidence="11">Binds 1 [2Fe-2S] cluster per subunit.</text>
</comment>
<dbReference type="Gene3D" id="2.10.240.10">
    <property type="entry name" value="Dihydroorotate dehydrogenase, electron transfer subunit"/>
    <property type="match status" value="1"/>
</dbReference>
<dbReference type="PANTHER" id="PTHR43513:SF3">
    <property type="entry name" value="DIHYDROOROTATE DEHYDROGENASE B (NAD(+)), ELECTRON TRANSFER SUBUNIT-RELATED"/>
    <property type="match status" value="1"/>
</dbReference>
<dbReference type="InterPro" id="IPR012165">
    <property type="entry name" value="Cyt_c3_hydrogenase_gsu"/>
</dbReference>
<dbReference type="GO" id="GO:0050660">
    <property type="term" value="F:flavin adenine dinucleotide binding"/>
    <property type="evidence" value="ECO:0007669"/>
    <property type="project" value="InterPro"/>
</dbReference>
<dbReference type="Pfam" id="PF10418">
    <property type="entry name" value="DHODB_Fe-S_bind"/>
    <property type="match status" value="1"/>
</dbReference>
<dbReference type="InterPro" id="IPR017927">
    <property type="entry name" value="FAD-bd_FR_type"/>
</dbReference>
<keyword evidence="3" id="KW-0285">Flavoprotein</keyword>
<evidence type="ECO:0000256" key="4">
    <source>
        <dbReference type="ARBA" id="ARBA00022714"/>
    </source>
</evidence>
<evidence type="ECO:0000256" key="11">
    <source>
        <dbReference type="PIRSR" id="PIRSR006816-2"/>
    </source>
</evidence>
<feature type="binding site" evidence="11">
    <location>
        <position position="238"/>
    </location>
    <ligand>
        <name>[2Fe-2S] cluster</name>
        <dbReference type="ChEBI" id="CHEBI:190135"/>
    </ligand>
</feature>
<evidence type="ECO:0000256" key="10">
    <source>
        <dbReference type="ARBA" id="ARBA00034078"/>
    </source>
</evidence>
<proteinExistence type="inferred from homology"/>
<keyword evidence="6" id="KW-0274">FAD</keyword>
<comment type="cofactor">
    <cofactor evidence="10">
        <name>[2Fe-2S] cluster</name>
        <dbReference type="ChEBI" id="CHEBI:190135"/>
    </cofactor>
</comment>
<dbReference type="Gene3D" id="2.40.30.10">
    <property type="entry name" value="Translation factors"/>
    <property type="match status" value="1"/>
</dbReference>
<dbReference type="Gene3D" id="3.40.50.80">
    <property type="entry name" value="Nucleotide-binding domain of ferredoxin-NADP reductase (FNR) module"/>
    <property type="match status" value="1"/>
</dbReference>
<feature type="binding site" evidence="11">
    <location>
        <position position="220"/>
    </location>
    <ligand>
        <name>[2Fe-2S] cluster</name>
        <dbReference type="ChEBI" id="CHEBI:190135"/>
    </ligand>
</feature>
<keyword evidence="7" id="KW-0249">Electron transport</keyword>
<keyword evidence="8 11" id="KW-0408">Iron</keyword>
<dbReference type="SUPFAM" id="SSF52343">
    <property type="entry name" value="Ferredoxin reductase-like, C-terminal NADP-linked domain"/>
    <property type="match status" value="1"/>
</dbReference>
<organism evidence="13 14">
    <name type="scientific">Methanosphaera stadtmanae</name>
    <dbReference type="NCBI Taxonomy" id="2317"/>
    <lineage>
        <taxon>Archaea</taxon>
        <taxon>Methanobacteriati</taxon>
        <taxon>Methanobacteriota</taxon>
        <taxon>Methanomada group</taxon>
        <taxon>Methanobacteria</taxon>
        <taxon>Methanobacteriales</taxon>
        <taxon>Methanobacteriaceae</taxon>
        <taxon>Methanosphaera</taxon>
    </lineage>
</organism>
<dbReference type="NCBIfam" id="NF000796">
    <property type="entry name" value="PRK00054.1-1"/>
    <property type="match status" value="1"/>
</dbReference>
<evidence type="ECO:0000259" key="12">
    <source>
        <dbReference type="PROSITE" id="PS51384"/>
    </source>
</evidence>
<dbReference type="InterPro" id="IPR050353">
    <property type="entry name" value="PyrK_electron_transfer"/>
</dbReference>
<evidence type="ECO:0000256" key="9">
    <source>
        <dbReference type="ARBA" id="ARBA00023014"/>
    </source>
</evidence>
<evidence type="ECO:0000256" key="5">
    <source>
        <dbReference type="ARBA" id="ARBA00022723"/>
    </source>
</evidence>
<dbReference type="AlphaFoldDB" id="A0A328Q6U8"/>
<dbReference type="SUPFAM" id="SSF63380">
    <property type="entry name" value="Riboflavin synthase domain-like"/>
    <property type="match status" value="1"/>
</dbReference>
<dbReference type="GO" id="GO:0051537">
    <property type="term" value="F:2 iron, 2 sulfur cluster binding"/>
    <property type="evidence" value="ECO:0007669"/>
    <property type="project" value="UniProtKB-KW"/>
</dbReference>
<gene>
    <name evidence="13" type="ORF">CA615_07045</name>
</gene>
<dbReference type="GO" id="GO:0046872">
    <property type="term" value="F:metal ion binding"/>
    <property type="evidence" value="ECO:0007669"/>
    <property type="project" value="UniProtKB-KW"/>
</dbReference>
<evidence type="ECO:0000256" key="6">
    <source>
        <dbReference type="ARBA" id="ARBA00022827"/>
    </source>
</evidence>
<feature type="binding site" evidence="11">
    <location>
        <position position="225"/>
    </location>
    <ligand>
        <name>[2Fe-2S] cluster</name>
        <dbReference type="ChEBI" id="CHEBI:190135"/>
    </ligand>
</feature>
<feature type="domain" description="FAD-binding FR-type" evidence="12">
    <location>
        <begin position="9"/>
        <end position="104"/>
    </location>
</feature>
<dbReference type="EMBL" id="NGJK01000088">
    <property type="protein sequence ID" value="RAP02489.1"/>
    <property type="molecule type" value="Genomic_DNA"/>
</dbReference>
<dbReference type="Proteomes" id="UP000248557">
    <property type="component" value="Unassembled WGS sequence"/>
</dbReference>
<evidence type="ECO:0000313" key="14">
    <source>
        <dbReference type="Proteomes" id="UP000248557"/>
    </source>
</evidence>
<dbReference type="PROSITE" id="PS51384">
    <property type="entry name" value="FAD_FR"/>
    <property type="match status" value="1"/>
</dbReference>
<accession>A0A328Q6U8</accession>
<keyword evidence="5 11" id="KW-0479">Metal-binding</keyword>
<comment type="caution">
    <text evidence="13">The sequence shown here is derived from an EMBL/GenBank/DDBJ whole genome shotgun (WGS) entry which is preliminary data.</text>
</comment>